<reference evidence="3 4" key="1">
    <citation type="journal article" date="2022" name="Nat. Genet.">
        <title>Improved pea reference genome and pan-genome highlight genomic features and evolutionary characteristics.</title>
        <authorList>
            <person name="Yang T."/>
            <person name="Liu R."/>
            <person name="Luo Y."/>
            <person name="Hu S."/>
            <person name="Wang D."/>
            <person name="Wang C."/>
            <person name="Pandey M.K."/>
            <person name="Ge S."/>
            <person name="Xu Q."/>
            <person name="Li N."/>
            <person name="Li G."/>
            <person name="Huang Y."/>
            <person name="Saxena R.K."/>
            <person name="Ji Y."/>
            <person name="Li M."/>
            <person name="Yan X."/>
            <person name="He Y."/>
            <person name="Liu Y."/>
            <person name="Wang X."/>
            <person name="Xiang C."/>
            <person name="Varshney R.K."/>
            <person name="Ding H."/>
            <person name="Gao S."/>
            <person name="Zong X."/>
        </authorList>
    </citation>
    <scope>NUCLEOTIDE SEQUENCE [LARGE SCALE GENOMIC DNA]</scope>
    <source>
        <strain evidence="3 4">cv. Zhongwan 6</strain>
    </source>
</reference>
<name>A0A9D5B7D4_PEA</name>
<feature type="compositionally biased region" description="Low complexity" evidence="1">
    <location>
        <begin position="646"/>
        <end position="667"/>
    </location>
</feature>
<dbReference type="Proteomes" id="UP001058974">
    <property type="component" value="Chromosome 3"/>
</dbReference>
<dbReference type="Pfam" id="PF05553">
    <property type="entry name" value="DUF761"/>
    <property type="match status" value="1"/>
</dbReference>
<keyword evidence="2" id="KW-0472">Membrane</keyword>
<keyword evidence="4" id="KW-1185">Reference proteome</keyword>
<feature type="compositionally biased region" description="Basic and acidic residues" evidence="1">
    <location>
        <begin position="844"/>
        <end position="859"/>
    </location>
</feature>
<dbReference type="OrthoDB" id="1080706at2759"/>
<feature type="transmembrane region" description="Helical" evidence="2">
    <location>
        <begin position="28"/>
        <end position="45"/>
    </location>
</feature>
<evidence type="ECO:0000256" key="2">
    <source>
        <dbReference type="SAM" id="Phobius"/>
    </source>
</evidence>
<dbReference type="AlphaFoldDB" id="A0A9D5B7D4"/>
<dbReference type="EMBL" id="JAMSHJ010000003">
    <property type="protein sequence ID" value="KAI5431964.1"/>
    <property type="molecule type" value="Genomic_DNA"/>
</dbReference>
<comment type="caution">
    <text evidence="3">The sequence shown here is derived from an EMBL/GenBank/DDBJ whole genome shotgun (WGS) entry which is preliminary data.</text>
</comment>
<feature type="compositionally biased region" description="Low complexity" evidence="1">
    <location>
        <begin position="692"/>
        <end position="705"/>
    </location>
</feature>
<dbReference type="PANTHER" id="PTHR34059">
    <property type="entry name" value="EXPRESSED PROTEIN"/>
    <property type="match status" value="1"/>
</dbReference>
<accession>A0A9D5B7D4</accession>
<evidence type="ECO:0000313" key="3">
    <source>
        <dbReference type="EMBL" id="KAI5431964.1"/>
    </source>
</evidence>
<sequence>MADPIPIPKPHLQIQPKPVKKGNSCSDFIIKFLFLAIFVIVLPLFPSQAPEFLNQTILTKLWELLHLLFIGIAVAYGLFSRRNAELETNLETQPSGDSSNSNNSTTPSYVSKFFPASNIFGDESEIENSCGFDENKMMHWNNSQYFEGNTNSTVGVFDEQYNTPKLSNSDDNFGYSVRFDDGNGTNVVQSWNSEYYYSEPVVVAQPYYGNGECGEVVGHKPLGLPVRSLKLVEKEVNGFEYVNENASDLSSGSIHSSKRLDMSENREFGDMDPSNLEKEFNDAAIGGGIAAPIDWNSRFGRMEREKVYGSVNGSSQFSSFSVDETKFDGLGSNSLQSTASFFSHAGVYSSFESIASNNVNFQEEEMTRKESSIVHASEMNNFQDKDVRRRKTSFVPAPEIMIFEEDEMTRKESSFVHASEMKNFQDRDLRRRKTSFVPAPENMIFEEEDMEQRVQRRDLGKKISEGRSLRNRRMATKGKHADGVYPANFRTMSVDETQFESHNSQSLQSAGSFSSNTGLYSSVDSISSDAIDFQEEDIMVQKESFPLHTSENMNSQEEVMEHKNTSYMNASENVDFRVEDLGQKKNSFVPVSEDMNFQEADLVKMISQVSSRNETMETRGRYAAVPHPSHFRPMSVDEIQLESRSSRSLQSMGSFSSHTSNTSIRSSLDSVTSENINSPQEGLGEKKSLHGSSSSSSSSSSPSSSARRNGETSLQPFEGRGYSIDSLLHGDLKGKSGIVDEDPPPRYEESVMRGLHSDSDKPTSLAKALAKGKSVRTRRVSGLTSGTKKIDDISSKQADDDKVVVKKPKSREPDSILKGISKKTLDCHIPNRHESTFSSHRKRDKPEPSKNKEDSDNKVESIQGSSDDDRVSEYVNDSGLDSEVDKKASEFIAKFKAQIRLQKTGSIERSKGQKMFGDNNVR</sequence>
<gene>
    <name evidence="3" type="ORF">KIW84_035922</name>
</gene>
<dbReference type="Gramene" id="Psat03G0592200-T1">
    <property type="protein sequence ID" value="KAI5431964.1"/>
    <property type="gene ID" value="KIW84_035922"/>
</dbReference>
<protein>
    <submittedName>
        <fullName evidence="3">Uncharacterized protein</fullName>
    </submittedName>
</protein>
<organism evidence="3 4">
    <name type="scientific">Pisum sativum</name>
    <name type="common">Garden pea</name>
    <name type="synonym">Lathyrus oleraceus</name>
    <dbReference type="NCBI Taxonomy" id="3888"/>
    <lineage>
        <taxon>Eukaryota</taxon>
        <taxon>Viridiplantae</taxon>
        <taxon>Streptophyta</taxon>
        <taxon>Embryophyta</taxon>
        <taxon>Tracheophyta</taxon>
        <taxon>Spermatophyta</taxon>
        <taxon>Magnoliopsida</taxon>
        <taxon>eudicotyledons</taxon>
        <taxon>Gunneridae</taxon>
        <taxon>Pentapetalae</taxon>
        <taxon>rosids</taxon>
        <taxon>fabids</taxon>
        <taxon>Fabales</taxon>
        <taxon>Fabaceae</taxon>
        <taxon>Papilionoideae</taxon>
        <taxon>50 kb inversion clade</taxon>
        <taxon>NPAAA clade</taxon>
        <taxon>Hologalegina</taxon>
        <taxon>IRL clade</taxon>
        <taxon>Fabeae</taxon>
        <taxon>Lathyrus</taxon>
    </lineage>
</organism>
<feature type="region of interest" description="Disordered" evidence="1">
    <location>
        <begin position="902"/>
        <end position="922"/>
    </location>
</feature>
<evidence type="ECO:0000256" key="1">
    <source>
        <dbReference type="SAM" id="MobiDB-lite"/>
    </source>
</evidence>
<dbReference type="Gramene" id="PSAT_LOCUS11223_t1">
    <property type="protein sequence ID" value="CAL5191251.1"/>
    <property type="gene ID" value="PSAT_LOCUS11223"/>
</dbReference>
<evidence type="ECO:0000313" key="4">
    <source>
        <dbReference type="Proteomes" id="UP001058974"/>
    </source>
</evidence>
<dbReference type="InterPro" id="IPR008480">
    <property type="entry name" value="DUF761_pln"/>
</dbReference>
<proteinExistence type="predicted"/>
<feature type="transmembrane region" description="Helical" evidence="2">
    <location>
        <begin position="57"/>
        <end position="79"/>
    </location>
</feature>
<feature type="compositionally biased region" description="Basic and acidic residues" evidence="1">
    <location>
        <begin position="823"/>
        <end position="835"/>
    </location>
</feature>
<keyword evidence="2" id="KW-1133">Transmembrane helix</keyword>
<feature type="compositionally biased region" description="Polar residues" evidence="1">
    <location>
        <begin position="668"/>
        <end position="680"/>
    </location>
</feature>
<feature type="compositionally biased region" description="Basic and acidic residues" evidence="1">
    <location>
        <begin position="743"/>
        <end position="761"/>
    </location>
</feature>
<feature type="compositionally biased region" description="Basic and acidic residues" evidence="1">
    <location>
        <begin position="788"/>
        <end position="815"/>
    </location>
</feature>
<dbReference type="PANTHER" id="PTHR34059:SF6">
    <property type="entry name" value="DUF4408 DOMAIN-CONTAINING PROTEIN"/>
    <property type="match status" value="1"/>
</dbReference>
<feature type="region of interest" description="Disordered" evidence="1">
    <location>
        <begin position="641"/>
        <end position="880"/>
    </location>
</feature>
<keyword evidence="2" id="KW-0812">Transmembrane</keyword>